<dbReference type="Pfam" id="PF00892">
    <property type="entry name" value="EamA"/>
    <property type="match status" value="2"/>
</dbReference>
<feature type="transmembrane region" description="Helical" evidence="6">
    <location>
        <begin position="283"/>
        <end position="300"/>
    </location>
</feature>
<keyword evidence="5 6" id="KW-0472">Membrane</keyword>
<reference evidence="8" key="1">
    <citation type="submission" date="2022-08" db="EMBL/GenBank/DDBJ databases">
        <authorList>
            <person name="Dzunkova M."/>
            <person name="La Clair J."/>
            <person name="Tyml T."/>
            <person name="Doud D."/>
            <person name="Schulz F."/>
            <person name="Piquer S."/>
            <person name="Porcel Sanchis D."/>
            <person name="Osborn A."/>
            <person name="Robinson D."/>
            <person name="Louie K.B."/>
            <person name="Bowen B.P."/>
            <person name="Bowers R."/>
            <person name="Lee J."/>
            <person name="Arnau Llombart V."/>
            <person name="Diaz Villanueva W."/>
            <person name="Gosliner T."/>
            <person name="Northen T."/>
            <person name="Cheng J.-F."/>
            <person name="Burkart M.D."/>
            <person name="Woyke T."/>
        </authorList>
    </citation>
    <scope>NUCLEOTIDE SEQUENCE</scope>
    <source>
        <strain evidence="8">Df01</strain>
    </source>
</reference>
<keyword evidence="3 6" id="KW-0812">Transmembrane</keyword>
<dbReference type="InterPro" id="IPR037185">
    <property type="entry name" value="EmrE-like"/>
</dbReference>
<accession>A0ABT7QKW2</accession>
<proteinExistence type="inferred from homology"/>
<keyword evidence="9" id="KW-1185">Reference proteome</keyword>
<gene>
    <name evidence="8" type="ORF">NQX30_02990</name>
</gene>
<feature type="transmembrane region" description="Helical" evidence="6">
    <location>
        <begin position="20"/>
        <end position="40"/>
    </location>
</feature>
<feature type="domain" description="EamA" evidence="7">
    <location>
        <begin position="167"/>
        <end position="299"/>
    </location>
</feature>
<feature type="transmembrane region" description="Helical" evidence="6">
    <location>
        <begin position="46"/>
        <end position="63"/>
    </location>
</feature>
<feature type="domain" description="EamA" evidence="7">
    <location>
        <begin position="19"/>
        <end position="150"/>
    </location>
</feature>
<feature type="transmembrane region" description="Helical" evidence="6">
    <location>
        <begin position="194"/>
        <end position="217"/>
    </location>
</feature>
<protein>
    <submittedName>
        <fullName evidence="8">DMT family transporter</fullName>
    </submittedName>
</protein>
<evidence type="ECO:0000256" key="2">
    <source>
        <dbReference type="ARBA" id="ARBA00007362"/>
    </source>
</evidence>
<dbReference type="EMBL" id="JANQAO010000001">
    <property type="protein sequence ID" value="MDM5147339.1"/>
    <property type="molecule type" value="Genomic_DNA"/>
</dbReference>
<dbReference type="Proteomes" id="UP001168167">
    <property type="component" value="Unassembled WGS sequence"/>
</dbReference>
<evidence type="ECO:0000256" key="1">
    <source>
        <dbReference type="ARBA" id="ARBA00004141"/>
    </source>
</evidence>
<organism evidence="8 9">
    <name type="scientific">Candidatus Doriopsillibacter californiensis</name>
    <dbReference type="NCBI Taxonomy" id="2970740"/>
    <lineage>
        <taxon>Bacteria</taxon>
        <taxon>Pseudomonadati</taxon>
        <taxon>Pseudomonadota</taxon>
        <taxon>Gammaproteobacteria</taxon>
        <taxon>Candidatus Tethybacterales</taxon>
        <taxon>Candidatus Persebacteraceae</taxon>
        <taxon>Candidatus Doriopsillibacter</taxon>
    </lineage>
</organism>
<sequence length="309" mass="34518">MILSPQLHRWRRQLYDNPYILLTLTAFFFGGNTIAGRLAVGEASPYQIVTLRWIVVFMILCVWQRGRMIEAWRQARPRALWIFLMGTLGLTLFNTLFYEAAHRTSAVNLGIIQGTIPVWVLLGSLVFYGVRFGVLQGVGVLLTAAGAILLASQGDLVALIRLNINNGDFMMFIACFIYAGYTVALKKRPPLSSVLFFSLLAGAALLSSLPLMCYELFFSDVPWPTTRGWGLIVLIALFPSFLSHVFYIRGIEILGPGRAGVFINLVPVFAVLLAVLLLDEPIFWFQGIALLLVLLGIWLAEKRAKRDSY</sequence>
<comment type="similarity">
    <text evidence="2">Belongs to the EamA transporter family.</text>
</comment>
<name>A0ABT7QKW2_9GAMM</name>
<feature type="transmembrane region" description="Helical" evidence="6">
    <location>
        <begin position="259"/>
        <end position="277"/>
    </location>
</feature>
<comment type="subcellular location">
    <subcellularLocation>
        <location evidence="1">Membrane</location>
        <topology evidence="1">Multi-pass membrane protein</topology>
    </subcellularLocation>
</comment>
<dbReference type="InterPro" id="IPR000620">
    <property type="entry name" value="EamA_dom"/>
</dbReference>
<feature type="transmembrane region" description="Helical" evidence="6">
    <location>
        <begin position="169"/>
        <end position="185"/>
    </location>
</feature>
<evidence type="ECO:0000256" key="6">
    <source>
        <dbReference type="SAM" id="Phobius"/>
    </source>
</evidence>
<comment type="caution">
    <text evidence="8">The sequence shown here is derived from an EMBL/GenBank/DDBJ whole genome shotgun (WGS) entry which is preliminary data.</text>
</comment>
<evidence type="ECO:0000256" key="3">
    <source>
        <dbReference type="ARBA" id="ARBA00022692"/>
    </source>
</evidence>
<evidence type="ECO:0000259" key="7">
    <source>
        <dbReference type="Pfam" id="PF00892"/>
    </source>
</evidence>
<feature type="transmembrane region" description="Helical" evidence="6">
    <location>
        <begin position="110"/>
        <end position="128"/>
    </location>
</feature>
<feature type="transmembrane region" description="Helical" evidence="6">
    <location>
        <begin position="229"/>
        <end position="247"/>
    </location>
</feature>
<feature type="transmembrane region" description="Helical" evidence="6">
    <location>
        <begin position="140"/>
        <end position="163"/>
    </location>
</feature>
<evidence type="ECO:0000313" key="8">
    <source>
        <dbReference type="EMBL" id="MDM5147339.1"/>
    </source>
</evidence>
<evidence type="ECO:0000313" key="9">
    <source>
        <dbReference type="Proteomes" id="UP001168167"/>
    </source>
</evidence>
<feature type="transmembrane region" description="Helical" evidence="6">
    <location>
        <begin position="79"/>
        <end position="98"/>
    </location>
</feature>
<reference evidence="8" key="2">
    <citation type="journal article" date="2023" name="Microbiome">
        <title>Synthase-selected sorting approach identifies a beta-lactone synthase in a nudibranch symbiotic bacterium.</title>
        <authorList>
            <person name="Dzunkova M."/>
            <person name="La Clair J.J."/>
            <person name="Tyml T."/>
            <person name="Doud D."/>
            <person name="Schulz F."/>
            <person name="Piquer-Esteban S."/>
            <person name="Porcel Sanchis D."/>
            <person name="Osborn A."/>
            <person name="Robinson D."/>
            <person name="Louie K.B."/>
            <person name="Bowen B.P."/>
            <person name="Bowers R.M."/>
            <person name="Lee J."/>
            <person name="Arnau V."/>
            <person name="Diaz-Villanueva W."/>
            <person name="Stepanauskas R."/>
            <person name="Gosliner T."/>
            <person name="Date S.V."/>
            <person name="Northen T.R."/>
            <person name="Cheng J.F."/>
            <person name="Burkart M.D."/>
            <person name="Woyke T."/>
        </authorList>
    </citation>
    <scope>NUCLEOTIDE SEQUENCE</scope>
    <source>
        <strain evidence="8">Df01</strain>
    </source>
</reference>
<evidence type="ECO:0000256" key="4">
    <source>
        <dbReference type="ARBA" id="ARBA00022989"/>
    </source>
</evidence>
<dbReference type="SUPFAM" id="SSF103481">
    <property type="entry name" value="Multidrug resistance efflux transporter EmrE"/>
    <property type="match status" value="2"/>
</dbReference>
<keyword evidence="4 6" id="KW-1133">Transmembrane helix</keyword>
<dbReference type="PANTHER" id="PTHR32322">
    <property type="entry name" value="INNER MEMBRANE TRANSPORTER"/>
    <property type="match status" value="1"/>
</dbReference>
<dbReference type="InterPro" id="IPR050638">
    <property type="entry name" value="AA-Vitamin_Transporters"/>
</dbReference>
<evidence type="ECO:0000256" key="5">
    <source>
        <dbReference type="ARBA" id="ARBA00023136"/>
    </source>
</evidence>
<dbReference type="PANTHER" id="PTHR32322:SF2">
    <property type="entry name" value="EAMA DOMAIN-CONTAINING PROTEIN"/>
    <property type="match status" value="1"/>
</dbReference>